<feature type="transmembrane region" description="Helical" evidence="1">
    <location>
        <begin position="52"/>
        <end position="79"/>
    </location>
</feature>
<dbReference type="AlphaFoldDB" id="A0A0S7Y300"/>
<accession>A0A0S7Y300</accession>
<proteinExistence type="predicted"/>
<dbReference type="EMBL" id="LIZX01000040">
    <property type="protein sequence ID" value="KPJ68779.1"/>
    <property type="molecule type" value="Genomic_DNA"/>
</dbReference>
<evidence type="ECO:0008006" key="4">
    <source>
        <dbReference type="Google" id="ProtNLM"/>
    </source>
</evidence>
<comment type="caution">
    <text evidence="2">The sequence shown here is derived from an EMBL/GenBank/DDBJ whole genome shotgun (WGS) entry which is preliminary data.</text>
</comment>
<evidence type="ECO:0000256" key="1">
    <source>
        <dbReference type="SAM" id="Phobius"/>
    </source>
</evidence>
<feature type="transmembrane region" description="Helical" evidence="1">
    <location>
        <begin position="9"/>
        <end position="32"/>
    </location>
</feature>
<keyword evidence="1" id="KW-0472">Membrane</keyword>
<name>A0A0S7Y300_UNCSA</name>
<evidence type="ECO:0000313" key="2">
    <source>
        <dbReference type="EMBL" id="KPJ68779.1"/>
    </source>
</evidence>
<dbReference type="NCBIfam" id="NF037947">
    <property type="entry name" value="holin_4"/>
    <property type="match status" value="1"/>
</dbReference>
<gene>
    <name evidence="2" type="ORF">AMJ44_05460</name>
</gene>
<protein>
    <recommendedName>
        <fullName evidence="4">Membrane-associated protein</fullName>
    </recommendedName>
</protein>
<keyword evidence="1" id="KW-1133">Transmembrane helix</keyword>
<organism evidence="2 3">
    <name type="scientific">candidate division WOR-1 bacterium DG_54_3</name>
    <dbReference type="NCBI Taxonomy" id="1703775"/>
    <lineage>
        <taxon>Bacteria</taxon>
        <taxon>Bacillati</taxon>
        <taxon>Saganbacteria</taxon>
    </lineage>
</organism>
<keyword evidence="1" id="KW-0812">Transmembrane</keyword>
<reference evidence="2 3" key="1">
    <citation type="journal article" date="2015" name="Microbiome">
        <title>Genomic resolution of linkages in carbon, nitrogen, and sulfur cycling among widespread estuary sediment bacteria.</title>
        <authorList>
            <person name="Baker B.J."/>
            <person name="Lazar C.S."/>
            <person name="Teske A.P."/>
            <person name="Dick G.J."/>
        </authorList>
    </citation>
    <scope>NUCLEOTIDE SEQUENCE [LARGE SCALE GENOMIC DNA]</scope>
    <source>
        <strain evidence="2">DG_54_3</strain>
    </source>
</reference>
<evidence type="ECO:0000313" key="3">
    <source>
        <dbReference type="Proteomes" id="UP000051861"/>
    </source>
</evidence>
<dbReference type="Proteomes" id="UP000051861">
    <property type="component" value="Unassembled WGS sequence"/>
</dbReference>
<sequence>MKRLSLRAAILSFGITWALAMLFIGWVAMLGWGIRVVEVLSSLYIGFAPTFIGGIIGAVWGFFDGAIGAAIFTFIYNAIVKE</sequence>